<gene>
    <name evidence="1" type="ORF">HMP0721_1448</name>
</gene>
<dbReference type="InterPro" id="IPR024499">
    <property type="entry name" value="Mbeg1-like"/>
</dbReference>
<dbReference type="EMBL" id="AEQN01000018">
    <property type="protein sequence ID" value="EFV01465.1"/>
    <property type="molecule type" value="Genomic_DNA"/>
</dbReference>
<dbReference type="eggNOG" id="COG1073">
    <property type="taxonomic scope" value="Bacteria"/>
</dbReference>
<reference evidence="1 2" key="1">
    <citation type="submission" date="2010-12" db="EMBL/GenBank/DDBJ databases">
        <authorList>
            <person name="Muzny D."/>
            <person name="Qin X."/>
            <person name="Deng J."/>
            <person name="Jiang H."/>
            <person name="Liu Y."/>
            <person name="Qu J."/>
            <person name="Song X.-Z."/>
            <person name="Zhang L."/>
            <person name="Thornton R."/>
            <person name="Coyle M."/>
            <person name="Francisco L."/>
            <person name="Jackson L."/>
            <person name="Javaid M."/>
            <person name="Korchina V."/>
            <person name="Kovar C."/>
            <person name="Mata R."/>
            <person name="Mathew T."/>
            <person name="Ngo R."/>
            <person name="Nguyen L."/>
            <person name="Nguyen N."/>
            <person name="Okwuonu G."/>
            <person name="Ongeri F."/>
            <person name="Pham C."/>
            <person name="Simmons D."/>
            <person name="Wilczek-Boney K."/>
            <person name="Hale W."/>
            <person name="Jakkamsetti A."/>
            <person name="Pham P."/>
            <person name="Ruth R."/>
            <person name="San Lucas F."/>
            <person name="Warren J."/>
            <person name="Zhang J."/>
            <person name="Zhao Z."/>
            <person name="Zhou C."/>
            <person name="Zhu D."/>
            <person name="Lee S."/>
            <person name="Bess C."/>
            <person name="Blankenburg K."/>
            <person name="Forbes L."/>
            <person name="Fu Q."/>
            <person name="Gubbala S."/>
            <person name="Hirani K."/>
            <person name="Jayaseelan J.C."/>
            <person name="Lara F."/>
            <person name="Munidasa M."/>
            <person name="Palculict T."/>
            <person name="Patil S."/>
            <person name="Pu L.-L."/>
            <person name="Saada N."/>
            <person name="Tang L."/>
            <person name="Weissenberger G."/>
            <person name="Zhu Y."/>
            <person name="Hemphill L."/>
            <person name="Shang Y."/>
            <person name="Youmans B."/>
            <person name="Ayvaz T."/>
            <person name="Ross M."/>
            <person name="Santibanez J."/>
            <person name="Aqrawi P."/>
            <person name="Gross S."/>
            <person name="Joshi V."/>
            <person name="Fowler G."/>
            <person name="Nazareth L."/>
            <person name="Reid J."/>
            <person name="Worley K."/>
            <person name="Petrosino J."/>
            <person name="Highlander S."/>
            <person name="Gibbs R."/>
        </authorList>
    </citation>
    <scope>NUCLEOTIDE SEQUENCE [LARGE SCALE GENOMIC DNA]</scope>
    <source>
        <strain evidence="1 2">ATCC 23263</strain>
    </source>
</reference>
<dbReference type="STRING" id="887929.HMP0721_1448"/>
<dbReference type="RefSeq" id="WP_006598870.1">
    <property type="nucleotide sequence ID" value="NZ_GL622359.1"/>
</dbReference>
<evidence type="ECO:0000313" key="1">
    <source>
        <dbReference type="EMBL" id="EFV01465.1"/>
    </source>
</evidence>
<sequence>MANLSDYLAWRGDLPFAVDGFNEVDNVVLSELAYADWMGLLPEGGTALAAAAKRYLRRTGRRERAAKAPIERQGGALLQQAARTRRFAPVRVTDFVNRVDAAAQIQMAALTFVLPDGSAYVAYRGTDNTLVGWQEDFNLSYLPETGGQRLALAYLAEAARGHPGALRVGGHSKGGNFAVYAAAFARPSVQARILAVYANDGPGFRREITRQPGYRRLLPRVRSLVPAGTIIGGLLENGWDRRVVTSDGRGIWQHDAMTWQVRGRHFVPAERTGASLFFETTLSRWIAHQDDESRRRFTEALFAVLGSGGDTVDALGANKFAAMRAMAGALREMPRPEQEQFFAVLADLVKTGGAKVGADAKEAAAAGARRVRKLRGGKES</sequence>
<organism evidence="1 2">
    <name type="scientific">Pseudoramibacter alactolyticus ATCC 23263</name>
    <dbReference type="NCBI Taxonomy" id="887929"/>
    <lineage>
        <taxon>Bacteria</taxon>
        <taxon>Bacillati</taxon>
        <taxon>Bacillota</taxon>
        <taxon>Clostridia</taxon>
        <taxon>Eubacteriales</taxon>
        <taxon>Eubacteriaceae</taxon>
        <taxon>Pseudoramibacter</taxon>
    </lineage>
</organism>
<accession>E6MHG3</accession>
<dbReference type="Proteomes" id="UP000004754">
    <property type="component" value="Unassembled WGS sequence"/>
</dbReference>
<dbReference type="InterPro" id="IPR029058">
    <property type="entry name" value="AB_hydrolase_fold"/>
</dbReference>
<name>E6MHG3_9FIRM</name>
<evidence type="ECO:0000313" key="2">
    <source>
        <dbReference type="Proteomes" id="UP000004754"/>
    </source>
</evidence>
<dbReference type="AlphaFoldDB" id="E6MHG3"/>
<proteinExistence type="predicted"/>
<dbReference type="OrthoDB" id="9769481at2"/>
<dbReference type="Pfam" id="PF11187">
    <property type="entry name" value="Mbeg1-like"/>
    <property type="match status" value="1"/>
</dbReference>
<dbReference type="HOGENOM" id="CLU_043142_2_0_9"/>
<dbReference type="SUPFAM" id="SSF53474">
    <property type="entry name" value="alpha/beta-Hydrolases"/>
    <property type="match status" value="1"/>
</dbReference>
<protein>
    <recommendedName>
        <fullName evidence="3">DUF2974 domain-containing protein</fullName>
    </recommendedName>
</protein>
<keyword evidence="2" id="KW-1185">Reference proteome</keyword>
<comment type="caution">
    <text evidence="1">The sequence shown here is derived from an EMBL/GenBank/DDBJ whole genome shotgun (WGS) entry which is preliminary data.</text>
</comment>
<evidence type="ECO:0008006" key="3">
    <source>
        <dbReference type="Google" id="ProtNLM"/>
    </source>
</evidence>